<proteinExistence type="predicted"/>
<keyword evidence="2" id="KW-1185">Reference proteome</keyword>
<name>A0ABD0R0D2_CIRMR</name>
<comment type="caution">
    <text evidence="1">The sequence shown here is derived from an EMBL/GenBank/DDBJ whole genome shotgun (WGS) entry which is preliminary data.</text>
</comment>
<dbReference type="EMBL" id="JAMKFB020000006">
    <property type="protein sequence ID" value="KAL0191300.1"/>
    <property type="molecule type" value="Genomic_DNA"/>
</dbReference>
<accession>A0ABD0R0D2</accession>
<protein>
    <submittedName>
        <fullName evidence="1">Uncharacterized protein</fullName>
    </submittedName>
</protein>
<gene>
    <name evidence="1" type="ORF">M9458_013998</name>
</gene>
<reference evidence="1 2" key="1">
    <citation type="submission" date="2024-05" db="EMBL/GenBank/DDBJ databases">
        <title>Genome sequencing and assembly of Indian major carp, Cirrhinus mrigala (Hamilton, 1822).</title>
        <authorList>
            <person name="Mohindra V."/>
            <person name="Chowdhury L.M."/>
            <person name="Lal K."/>
            <person name="Jena J.K."/>
        </authorList>
    </citation>
    <scope>NUCLEOTIDE SEQUENCE [LARGE SCALE GENOMIC DNA]</scope>
    <source>
        <strain evidence="1">CM1030</strain>
        <tissue evidence="1">Blood</tissue>
    </source>
</reference>
<organism evidence="1 2">
    <name type="scientific">Cirrhinus mrigala</name>
    <name type="common">Mrigala</name>
    <dbReference type="NCBI Taxonomy" id="683832"/>
    <lineage>
        <taxon>Eukaryota</taxon>
        <taxon>Metazoa</taxon>
        <taxon>Chordata</taxon>
        <taxon>Craniata</taxon>
        <taxon>Vertebrata</taxon>
        <taxon>Euteleostomi</taxon>
        <taxon>Actinopterygii</taxon>
        <taxon>Neopterygii</taxon>
        <taxon>Teleostei</taxon>
        <taxon>Ostariophysi</taxon>
        <taxon>Cypriniformes</taxon>
        <taxon>Cyprinidae</taxon>
        <taxon>Labeoninae</taxon>
        <taxon>Labeonini</taxon>
        <taxon>Cirrhinus</taxon>
    </lineage>
</organism>
<evidence type="ECO:0000313" key="1">
    <source>
        <dbReference type="EMBL" id="KAL0191300.1"/>
    </source>
</evidence>
<dbReference type="AlphaFoldDB" id="A0ABD0R0D2"/>
<dbReference type="Proteomes" id="UP001529510">
    <property type="component" value="Unassembled WGS sequence"/>
</dbReference>
<evidence type="ECO:0000313" key="2">
    <source>
        <dbReference type="Proteomes" id="UP001529510"/>
    </source>
</evidence>
<feature type="non-terminal residue" evidence="1">
    <location>
        <position position="66"/>
    </location>
</feature>
<sequence length="66" mass="7370">VPMEYNHLQEIAIIGLRNRLLLLHHISELFCPCIPMFDLEGRLGETGHGVSVGFDTLRGILISQGK</sequence>
<feature type="non-terminal residue" evidence="1">
    <location>
        <position position="1"/>
    </location>
</feature>